<dbReference type="PRINTS" id="PR01657">
    <property type="entry name" value="MCMFAMILY"/>
</dbReference>
<name>A0A644UE06_9ZZZZ</name>
<dbReference type="SUPFAM" id="SSF52540">
    <property type="entry name" value="P-loop containing nucleoside triphosphate hydrolases"/>
    <property type="match status" value="1"/>
</dbReference>
<evidence type="ECO:0000256" key="2">
    <source>
        <dbReference type="ARBA" id="ARBA00022741"/>
    </source>
</evidence>
<dbReference type="Gene3D" id="3.40.50.300">
    <property type="entry name" value="P-loop containing nucleotide triphosphate hydrolases"/>
    <property type="match status" value="1"/>
</dbReference>
<protein>
    <submittedName>
        <fullName evidence="5">Competence protein ComM</fullName>
    </submittedName>
</protein>
<dbReference type="AlphaFoldDB" id="A0A644UE06"/>
<dbReference type="InterPro" id="IPR000523">
    <property type="entry name" value="Mg_chelatse_chII-like_cat_dom"/>
</dbReference>
<evidence type="ECO:0000256" key="3">
    <source>
        <dbReference type="ARBA" id="ARBA00022840"/>
    </source>
</evidence>
<dbReference type="Pfam" id="PF13335">
    <property type="entry name" value="Mg_chelatase_C"/>
    <property type="match status" value="1"/>
</dbReference>
<feature type="domain" description="AAA+ ATPase" evidence="4">
    <location>
        <begin position="220"/>
        <end position="403"/>
    </location>
</feature>
<dbReference type="InterPro" id="IPR004482">
    <property type="entry name" value="Mg_chelat-rel"/>
</dbReference>
<dbReference type="PANTHER" id="PTHR32039:SF7">
    <property type="entry name" value="COMPETENCE PROTEIN COMM"/>
    <property type="match status" value="1"/>
</dbReference>
<dbReference type="Pfam" id="PF13541">
    <property type="entry name" value="ChlI"/>
    <property type="match status" value="1"/>
</dbReference>
<dbReference type="SMART" id="SM00382">
    <property type="entry name" value="AAA"/>
    <property type="match status" value="1"/>
</dbReference>
<dbReference type="InterPro" id="IPR001208">
    <property type="entry name" value="MCM_dom"/>
</dbReference>
<keyword evidence="3" id="KW-0067">ATP-binding</keyword>
<dbReference type="InterPro" id="IPR025158">
    <property type="entry name" value="Mg_chelat-rel_C"/>
</dbReference>
<dbReference type="InterPro" id="IPR045006">
    <property type="entry name" value="CHLI-like"/>
</dbReference>
<dbReference type="SUPFAM" id="SSF54211">
    <property type="entry name" value="Ribosomal protein S5 domain 2-like"/>
    <property type="match status" value="1"/>
</dbReference>
<comment type="caution">
    <text evidence="5">The sequence shown here is derived from an EMBL/GenBank/DDBJ whole genome shotgun (WGS) entry which is preliminary data.</text>
</comment>
<comment type="similarity">
    <text evidence="1">Belongs to the Mg-chelatase subunits D/I family. ComM subfamily.</text>
</comment>
<dbReference type="CDD" id="cd00009">
    <property type="entry name" value="AAA"/>
    <property type="match status" value="1"/>
</dbReference>
<sequence>MDIFAYEPLGFEGCLVKIEVDLRRGIPAVDIVGLAATSVRESRERVRAAIRNSGFIFPQDRVLINLSPADLPKEGSLYDLPIATRILISTGALPDCGKPILVVGELTLDGHVLPIRGSLPALLKANSGGINDYLVPCGNLGEAGRQRSGRVYGISHISELPSILLALREGRLPGGQRKAGAGPGRGAAAELDSAAGRELDFSDYCGDGAVMRALMVAAAGRHNLLLFGPPGSGKTMAAMRFPSLLPDLGESQAQEVAALWSLRGKAYGTSSSGARPPFCAPHHSASLEGLVGGGRPPRPGEISLAHRGLLFLDETPEFGRDVLQALREPLEQGFISVVRAGMILRYPADFQLVMAANSCPCGNLGNPAKTCLCSPPEIQRYWKRLGGPLLDRIDMRIPLTIPEGSSIMDKPTWTQGRLRAMVDAAVAIQFKRSSGRGGLFNSRLTPGLIQQFCVLEPRLREEFKAKAQELGFSMRACHSTLRLARTIADLEGRESIDHDALMEAIGYREFGDGSCYWPF</sequence>
<evidence type="ECO:0000313" key="5">
    <source>
        <dbReference type="EMBL" id="MPL77134.1"/>
    </source>
</evidence>
<dbReference type="EMBL" id="VSSQ01000104">
    <property type="protein sequence ID" value="MPL77134.1"/>
    <property type="molecule type" value="Genomic_DNA"/>
</dbReference>
<dbReference type="PANTHER" id="PTHR32039">
    <property type="entry name" value="MAGNESIUM-CHELATASE SUBUNIT CHLI"/>
    <property type="match status" value="1"/>
</dbReference>
<dbReference type="InterPro" id="IPR027417">
    <property type="entry name" value="P-loop_NTPase"/>
</dbReference>
<evidence type="ECO:0000259" key="4">
    <source>
        <dbReference type="SMART" id="SM00382"/>
    </source>
</evidence>
<organism evidence="5">
    <name type="scientific">bioreactor metagenome</name>
    <dbReference type="NCBI Taxonomy" id="1076179"/>
    <lineage>
        <taxon>unclassified sequences</taxon>
        <taxon>metagenomes</taxon>
        <taxon>ecological metagenomes</taxon>
    </lineage>
</organism>
<evidence type="ECO:0000256" key="1">
    <source>
        <dbReference type="ARBA" id="ARBA00006354"/>
    </source>
</evidence>
<dbReference type="GO" id="GO:0003677">
    <property type="term" value="F:DNA binding"/>
    <property type="evidence" value="ECO:0007669"/>
    <property type="project" value="InterPro"/>
</dbReference>
<dbReference type="InterPro" id="IPR014721">
    <property type="entry name" value="Ribsml_uS5_D2-typ_fold_subgr"/>
</dbReference>
<proteinExistence type="inferred from homology"/>
<dbReference type="InterPro" id="IPR003593">
    <property type="entry name" value="AAA+_ATPase"/>
</dbReference>
<dbReference type="Pfam" id="PF01078">
    <property type="entry name" value="Mg_chelatase"/>
    <property type="match status" value="1"/>
</dbReference>
<reference evidence="5" key="1">
    <citation type="submission" date="2019-08" db="EMBL/GenBank/DDBJ databases">
        <authorList>
            <person name="Kucharzyk K."/>
            <person name="Murdoch R.W."/>
            <person name="Higgins S."/>
            <person name="Loffler F."/>
        </authorList>
    </citation>
    <scope>NUCLEOTIDE SEQUENCE</scope>
</reference>
<accession>A0A644UE06</accession>
<keyword evidence="2" id="KW-0547">Nucleotide-binding</keyword>
<dbReference type="GO" id="GO:0005524">
    <property type="term" value="F:ATP binding"/>
    <property type="evidence" value="ECO:0007669"/>
    <property type="project" value="UniProtKB-KW"/>
</dbReference>
<dbReference type="InterPro" id="IPR020568">
    <property type="entry name" value="Ribosomal_Su5_D2-typ_SF"/>
</dbReference>
<dbReference type="NCBIfam" id="TIGR00368">
    <property type="entry name" value="YifB family Mg chelatase-like AAA ATPase"/>
    <property type="match status" value="1"/>
</dbReference>
<dbReference type="Gene3D" id="3.30.230.10">
    <property type="match status" value="1"/>
</dbReference>
<gene>
    <name evidence="5" type="primary">comM_9</name>
    <name evidence="5" type="ORF">SDC9_22985</name>
</gene>